<protein>
    <recommendedName>
        <fullName evidence="4">DUF3352 domain-containing protein</fullName>
    </recommendedName>
</protein>
<organism evidence="2 3">
    <name type="scientific">Dactylosporangium vinaceum</name>
    <dbReference type="NCBI Taxonomy" id="53362"/>
    <lineage>
        <taxon>Bacteria</taxon>
        <taxon>Bacillati</taxon>
        <taxon>Actinomycetota</taxon>
        <taxon>Actinomycetes</taxon>
        <taxon>Micromonosporales</taxon>
        <taxon>Micromonosporaceae</taxon>
        <taxon>Dactylosporangium</taxon>
    </lineage>
</organism>
<keyword evidence="3" id="KW-1185">Reference proteome</keyword>
<dbReference type="RefSeq" id="WP_223101753.1">
    <property type="nucleotide sequence ID" value="NZ_CP061913.1"/>
</dbReference>
<keyword evidence="1" id="KW-1133">Transmembrane helix</keyword>
<reference evidence="2 3" key="1">
    <citation type="submission" date="2024-09" db="EMBL/GenBank/DDBJ databases">
        <authorList>
            <person name="Sun Q."/>
            <person name="Mori K."/>
        </authorList>
    </citation>
    <scope>NUCLEOTIDE SEQUENCE [LARGE SCALE GENOMIC DNA]</scope>
    <source>
        <strain evidence="2 3">JCM 3307</strain>
    </source>
</reference>
<sequence length="569" mass="58419">MPRLEIVPAGTFTPVDAALTGALAADVVTFGGDAPARPRRRLGLVLGAVAAVVAVLAAGTAYAVMQRWEKPSGALPEEWLPGSVAAFARINLSPGLGQRVKFEELLRKSAGGPQLEDVKREAFEQLEAPIAYSDVAPWFDDRIGVALWAAPARPNRPVTLVAASAKDARKAQESLTALQQKRGTDRVGFVVADGYVLMAFDDLDAQGSATAAAAETKRAPLSQNGVFRTSVGTLPGDQPLLGWADLAAASRLSPEIDEEYAAELRAGVGGDLGAGPSAGPALTDVRPFPELNGVAVVGVHAADDALEATVRLVGVDGLPGSTPQGKTDVVNALGALTGDASAAGVLAGPIGDLSKLLGADIGYLPLGLFGALNLAPLTQDAPSEFTLDDGELQKYIDEHPEIFQDLENGGSVKIIDPGELKALQPATELDKLAGSLGSGLGAAQTVTFTVAGKSGDESVGAPLLLDLRMADAATAARTRQELADLTKVSKTTVEQHEEHVVVRSPAYAGATSRLADNPLFKRAMAGAVASPVAAAYFTGDSIGGPVQALGVTAERAGADMVLHARLILA</sequence>
<keyword evidence="1" id="KW-0812">Transmembrane</keyword>
<evidence type="ECO:0000313" key="3">
    <source>
        <dbReference type="Proteomes" id="UP001589608"/>
    </source>
</evidence>
<feature type="transmembrane region" description="Helical" evidence="1">
    <location>
        <begin position="42"/>
        <end position="65"/>
    </location>
</feature>
<dbReference type="Proteomes" id="UP001589608">
    <property type="component" value="Unassembled WGS sequence"/>
</dbReference>
<keyword evidence="1" id="KW-0472">Membrane</keyword>
<evidence type="ECO:0008006" key="4">
    <source>
        <dbReference type="Google" id="ProtNLM"/>
    </source>
</evidence>
<dbReference type="EMBL" id="JBHMCA010000026">
    <property type="protein sequence ID" value="MFB9444657.1"/>
    <property type="molecule type" value="Genomic_DNA"/>
</dbReference>
<evidence type="ECO:0000313" key="2">
    <source>
        <dbReference type="EMBL" id="MFB9444657.1"/>
    </source>
</evidence>
<comment type="caution">
    <text evidence="2">The sequence shown here is derived from an EMBL/GenBank/DDBJ whole genome shotgun (WGS) entry which is preliminary data.</text>
</comment>
<evidence type="ECO:0000256" key="1">
    <source>
        <dbReference type="SAM" id="Phobius"/>
    </source>
</evidence>
<proteinExistence type="predicted"/>
<gene>
    <name evidence="2" type="ORF">ACFFTR_16400</name>
</gene>
<accession>A0ABV5M748</accession>
<name>A0ABV5M748_9ACTN</name>